<feature type="repeat" description="WD" evidence="7">
    <location>
        <begin position="339"/>
        <end position="381"/>
    </location>
</feature>
<dbReference type="SMART" id="SM01035">
    <property type="entry name" value="BOP1NT"/>
    <property type="match status" value="1"/>
</dbReference>
<keyword evidence="2" id="KW-0690">Ribosome biogenesis</keyword>
<feature type="repeat" description="WD" evidence="7">
    <location>
        <begin position="597"/>
        <end position="638"/>
    </location>
</feature>
<dbReference type="Pfam" id="PF00400">
    <property type="entry name" value="WD40"/>
    <property type="match status" value="2"/>
</dbReference>
<dbReference type="InterPro" id="IPR036322">
    <property type="entry name" value="WD40_repeat_dom_sf"/>
</dbReference>
<evidence type="ECO:0000256" key="9">
    <source>
        <dbReference type="SAM" id="MobiDB-lite"/>
    </source>
</evidence>
<dbReference type="InterPro" id="IPR015943">
    <property type="entry name" value="WD40/YVTN_repeat-like_dom_sf"/>
</dbReference>
<feature type="coiled-coil region" evidence="8">
    <location>
        <begin position="1"/>
        <end position="31"/>
    </location>
</feature>
<accession>A0A914LVL0</accession>
<keyword evidence="5" id="KW-0677">Repeat</keyword>
<dbReference type="PROSITE" id="PS50294">
    <property type="entry name" value="WD_REPEATS_REGION"/>
    <property type="match status" value="1"/>
</dbReference>
<dbReference type="WBParaSite" id="Minc3s00849g18077">
    <property type="protein sequence ID" value="Minc3s00849g18077"/>
    <property type="gene ID" value="Minc3s00849g18077"/>
</dbReference>
<dbReference type="GO" id="GO:0000463">
    <property type="term" value="P:maturation of LSU-rRNA from tricistronic rRNA transcript (SSU-rRNA, 5.8S rRNA, LSU-rRNA)"/>
    <property type="evidence" value="ECO:0007669"/>
    <property type="project" value="TreeGrafter"/>
</dbReference>
<dbReference type="SMART" id="SM00320">
    <property type="entry name" value="WD40"/>
    <property type="match status" value="6"/>
</dbReference>
<dbReference type="PANTHER" id="PTHR17605:SF0">
    <property type="entry name" value="RIBOSOME BIOGENESIS PROTEIN BOP1"/>
    <property type="match status" value="1"/>
</dbReference>
<feature type="compositionally biased region" description="Basic and acidic residues" evidence="9">
    <location>
        <begin position="678"/>
        <end position="691"/>
    </location>
</feature>
<feature type="region of interest" description="Disordered" evidence="9">
    <location>
        <begin position="671"/>
        <end position="704"/>
    </location>
</feature>
<evidence type="ECO:0000313" key="11">
    <source>
        <dbReference type="Proteomes" id="UP000887563"/>
    </source>
</evidence>
<dbReference type="SUPFAM" id="SSF50978">
    <property type="entry name" value="WD40 repeat-like"/>
    <property type="match status" value="1"/>
</dbReference>
<keyword evidence="8" id="KW-0175">Coiled coil</keyword>
<keyword evidence="6" id="KW-0539">Nucleus</keyword>
<dbReference type="Proteomes" id="UP000887563">
    <property type="component" value="Unplaced"/>
</dbReference>
<evidence type="ECO:0000256" key="6">
    <source>
        <dbReference type="ARBA" id="ARBA00023242"/>
    </source>
</evidence>
<dbReference type="Gene3D" id="2.130.10.10">
    <property type="entry name" value="YVTN repeat-like/Quinoprotein amine dehydrogenase"/>
    <property type="match status" value="1"/>
</dbReference>
<dbReference type="InterPro" id="IPR028598">
    <property type="entry name" value="BOP1/Erb1"/>
</dbReference>
<feature type="domain" description="BOP1 N-terminal" evidence="10">
    <location>
        <begin position="56"/>
        <end position="332"/>
    </location>
</feature>
<evidence type="ECO:0000256" key="5">
    <source>
        <dbReference type="ARBA" id="ARBA00022737"/>
    </source>
</evidence>
<dbReference type="GO" id="GO:0043021">
    <property type="term" value="F:ribonucleoprotein complex binding"/>
    <property type="evidence" value="ECO:0007669"/>
    <property type="project" value="TreeGrafter"/>
</dbReference>
<dbReference type="PANTHER" id="PTHR17605">
    <property type="entry name" value="RIBOSOME BIOGENESIS PROTEIN BOP1 BLOCK OF PROLIFERATION 1 PROTEIN"/>
    <property type="match status" value="1"/>
</dbReference>
<dbReference type="InterPro" id="IPR012953">
    <property type="entry name" value="BOP1_N_dom"/>
</dbReference>
<dbReference type="GO" id="GO:0030687">
    <property type="term" value="C:preribosome, large subunit precursor"/>
    <property type="evidence" value="ECO:0007669"/>
    <property type="project" value="TreeGrafter"/>
</dbReference>
<evidence type="ECO:0000256" key="1">
    <source>
        <dbReference type="ARBA" id="ARBA00004604"/>
    </source>
</evidence>
<comment type="subcellular location">
    <subcellularLocation>
        <location evidence="1">Nucleus</location>
        <location evidence="1">Nucleolus</location>
    </subcellularLocation>
</comment>
<keyword evidence="3" id="KW-0698">rRNA processing</keyword>
<evidence type="ECO:0000256" key="7">
    <source>
        <dbReference type="PROSITE-ProRule" id="PRU00221"/>
    </source>
</evidence>
<evidence type="ECO:0000256" key="3">
    <source>
        <dbReference type="ARBA" id="ARBA00022552"/>
    </source>
</evidence>
<evidence type="ECO:0000256" key="2">
    <source>
        <dbReference type="ARBA" id="ARBA00022517"/>
    </source>
</evidence>
<protein>
    <submittedName>
        <fullName evidence="12">BOP1 N-terminal domain-containing protein</fullName>
    </submittedName>
</protein>
<evidence type="ECO:0000256" key="8">
    <source>
        <dbReference type="SAM" id="Coils"/>
    </source>
</evidence>
<reference evidence="12" key="1">
    <citation type="submission" date="2022-11" db="UniProtKB">
        <authorList>
            <consortium name="WormBaseParasite"/>
        </authorList>
    </citation>
    <scope>IDENTIFICATION</scope>
</reference>
<name>A0A914LVL0_MELIC</name>
<keyword evidence="11" id="KW-1185">Reference proteome</keyword>
<evidence type="ECO:0000313" key="12">
    <source>
        <dbReference type="WBParaSite" id="Minc3s00849g18077"/>
    </source>
</evidence>
<dbReference type="Pfam" id="PF08145">
    <property type="entry name" value="BOP1NT"/>
    <property type="match status" value="1"/>
</dbReference>
<organism evidence="11 12">
    <name type="scientific">Meloidogyne incognita</name>
    <name type="common">Southern root-knot nematode worm</name>
    <name type="synonym">Oxyuris incognita</name>
    <dbReference type="NCBI Taxonomy" id="6306"/>
    <lineage>
        <taxon>Eukaryota</taxon>
        <taxon>Metazoa</taxon>
        <taxon>Ecdysozoa</taxon>
        <taxon>Nematoda</taxon>
        <taxon>Chromadorea</taxon>
        <taxon>Rhabditida</taxon>
        <taxon>Tylenchina</taxon>
        <taxon>Tylenchomorpha</taxon>
        <taxon>Tylenchoidea</taxon>
        <taxon>Meloidogynidae</taxon>
        <taxon>Meloidogyninae</taxon>
        <taxon>Meloidogyne</taxon>
        <taxon>Meloidogyne incognita group</taxon>
    </lineage>
</organism>
<dbReference type="PROSITE" id="PS50082">
    <property type="entry name" value="WD_REPEATS_2"/>
    <property type="match status" value="2"/>
</dbReference>
<dbReference type="GO" id="GO:0070545">
    <property type="term" value="C:PeBoW complex"/>
    <property type="evidence" value="ECO:0007669"/>
    <property type="project" value="TreeGrafter"/>
</dbReference>
<sequence length="729" mass="85335">MTRKRENINKLKEDKIENEEKKEEIKTSNNLNIDYYDSSDEEDIRNTIGNIPIQWYDEYGHVGYNLDGEKINKAAGKEQPKGQIDAFLEREEDPDYWRRVFDQQTGQDIILSDEQVEKLQAIASSRYPEIGYNPYQPFFEIFSSKREIHPISNQPPSKSSFVPSADERRIVGRMVHAIKNGWMKRREEIEKEDEERELEEEFPKVYDIWSDEGNLEAKTKSELARLRMNWTAPKVQLPGHSESYRPPPEYLFSKQELKKWEETERERRRPNFIPRTYDAFRKVPFYERFYDERLERCMNLYLAPRQRKLRLNVNADQLLPVLPNPKDLQPFPTTLAYYMRGHKGQVRSISVEPDIGEILVSGGADSTVRVWALPNGNFLHKYEMSAPVTCVQFCPDPKKLLVLVSCECEIVTILNISTGDRLLISQTKQFLASLPIEEAPENTPGIKWLRCEKEKHLKNKNSKMEGIQLEMKDKIRSVVWHRKGDYFATIGFQYSSSTVLIHQLSKCNSQKPFTKCKGFVESVLFHPSKPLFFVGTRQHILIYDLARNELKRKLFPGTRWLSCMVLHPEGNNLFIGGLDRTFSWMDLELGTKPWKKLRTHQSGIRSITYHKRYPLLATVSDDATAIVYHAKTSQDLEKENELVPVKRLFGHKILAKRELTKLKEQKITEENIQEEEDNKNKEKKINNKTQDENSDNEESPPTKLDNTRLSILCATFHPIQVVIYYKFDF</sequence>
<proteinExistence type="predicted"/>
<evidence type="ECO:0000256" key="4">
    <source>
        <dbReference type="ARBA" id="ARBA00022574"/>
    </source>
</evidence>
<keyword evidence="4 7" id="KW-0853">WD repeat</keyword>
<evidence type="ECO:0000259" key="10">
    <source>
        <dbReference type="SMART" id="SM01035"/>
    </source>
</evidence>
<dbReference type="AlphaFoldDB" id="A0A914LVL0"/>
<dbReference type="InterPro" id="IPR001680">
    <property type="entry name" value="WD40_rpt"/>
</dbReference>